<dbReference type="EMBL" id="FOXU01000003">
    <property type="protein sequence ID" value="SFQ45541.1"/>
    <property type="molecule type" value="Genomic_DNA"/>
</dbReference>
<proteinExistence type="predicted"/>
<evidence type="ECO:0000313" key="2">
    <source>
        <dbReference type="Proteomes" id="UP000198734"/>
    </source>
</evidence>
<evidence type="ECO:0000313" key="1">
    <source>
        <dbReference type="EMBL" id="SFQ45541.1"/>
    </source>
</evidence>
<dbReference type="RefSeq" id="WP_093536860.1">
    <property type="nucleotide sequence ID" value="NZ_FOXU01000003.1"/>
</dbReference>
<protein>
    <submittedName>
        <fullName evidence="1">Uncharacterized protein</fullName>
    </submittedName>
</protein>
<dbReference type="AlphaFoldDB" id="A0A1I5YMR6"/>
<sequence length="142" mass="16278">MEVLMNLDHATFHVEKTKALKLKEVNFKIKPNIKEQKRLFRTPLYKLTIIVEVNNQVYEFVGYNLNHELISQLEKDPSRFLVGAEPPFLSGTNWPDSGISEVVVANNVPLDSLIITDGNNVIATIYNDEIPILINWFKNLIN</sequence>
<keyword evidence="2" id="KW-1185">Reference proteome</keyword>
<dbReference type="Proteomes" id="UP000198734">
    <property type="component" value="Unassembled WGS sequence"/>
</dbReference>
<reference evidence="2" key="1">
    <citation type="submission" date="2016-10" db="EMBL/GenBank/DDBJ databases">
        <authorList>
            <person name="Varghese N."/>
            <person name="Submissions S."/>
        </authorList>
    </citation>
    <scope>NUCLEOTIDE SEQUENCE [LARGE SCALE GENOMIC DNA]</scope>
    <source>
        <strain evidence="2">DSM 11706</strain>
    </source>
</reference>
<gene>
    <name evidence="1" type="ORF">SAMN05421670_2120</name>
</gene>
<organism evidence="1 2">
    <name type="scientific">Psychrobacillus psychrotolerans</name>
    <dbReference type="NCBI Taxonomy" id="126156"/>
    <lineage>
        <taxon>Bacteria</taxon>
        <taxon>Bacillati</taxon>
        <taxon>Bacillota</taxon>
        <taxon>Bacilli</taxon>
        <taxon>Bacillales</taxon>
        <taxon>Bacillaceae</taxon>
        <taxon>Psychrobacillus</taxon>
    </lineage>
</organism>
<name>A0A1I5YMR6_9BACI</name>
<accession>A0A1I5YMR6</accession>